<evidence type="ECO:0000313" key="1">
    <source>
        <dbReference type="EMBL" id="CCH30457.1"/>
    </source>
</evidence>
<keyword evidence="2" id="KW-1185">Reference proteome</keyword>
<dbReference type="AlphaFoldDB" id="K0JYU2"/>
<dbReference type="Proteomes" id="UP000006281">
    <property type="component" value="Chromosome"/>
</dbReference>
<name>K0JYU2_SACES</name>
<proteinExistence type="predicted"/>
<evidence type="ECO:0000313" key="2">
    <source>
        <dbReference type="Proteomes" id="UP000006281"/>
    </source>
</evidence>
<dbReference type="EMBL" id="HE804045">
    <property type="protein sequence ID" value="CCH30457.1"/>
    <property type="molecule type" value="Genomic_DNA"/>
</dbReference>
<accession>K0JYU2</accession>
<dbReference type="PATRIC" id="fig|1179773.3.peg.3152"/>
<organism evidence="1 2">
    <name type="scientific">Saccharothrix espanaensis (strain ATCC 51144 / DSM 44229 / JCM 9112 / NBRC 15066 / NRRL 15764)</name>
    <dbReference type="NCBI Taxonomy" id="1179773"/>
    <lineage>
        <taxon>Bacteria</taxon>
        <taxon>Bacillati</taxon>
        <taxon>Actinomycetota</taxon>
        <taxon>Actinomycetes</taxon>
        <taxon>Pseudonocardiales</taxon>
        <taxon>Pseudonocardiaceae</taxon>
        <taxon>Saccharothrix</taxon>
    </lineage>
</organism>
<dbReference type="HOGENOM" id="CLU_2773418_0_0_11"/>
<sequence>MSGLGAKHLGIRLDDGTGLLLEFPVRADRAATGLLVGDLWSARSGRAGVVWGGVESGEARVVKVEEAPW</sequence>
<dbReference type="KEGG" id="sesp:BN6_31530"/>
<gene>
    <name evidence="1" type="ordered locus">BN6_31530</name>
</gene>
<protein>
    <submittedName>
        <fullName evidence="1">Uncharacterized protein</fullName>
    </submittedName>
</protein>
<reference evidence="1 2" key="1">
    <citation type="journal article" date="2012" name="BMC Genomics">
        <title>Complete genome sequence of Saccharothrix espanaensis DSM 44229T and comparison to the other completely sequenced Pseudonocardiaceae.</title>
        <authorList>
            <person name="Strobel T."/>
            <person name="Al-Dilaimi A."/>
            <person name="Blom J."/>
            <person name="Gessner A."/>
            <person name="Kalinowski J."/>
            <person name="Luzhetska M."/>
            <person name="Puhler A."/>
            <person name="Szczepanowski R."/>
            <person name="Bechthold A."/>
            <person name="Ruckert C."/>
        </authorList>
    </citation>
    <scope>NUCLEOTIDE SEQUENCE [LARGE SCALE GENOMIC DNA]</scope>
    <source>
        <strain evidence="2">ATCC 51144 / DSM 44229 / JCM 9112 / NBRC 15066 / NRRL 15764</strain>
    </source>
</reference>